<dbReference type="AlphaFoldDB" id="A0AA38MWI9"/>
<feature type="region of interest" description="Disordered" evidence="1">
    <location>
        <begin position="155"/>
        <end position="180"/>
    </location>
</feature>
<dbReference type="Proteomes" id="UP001176059">
    <property type="component" value="Unassembled WGS sequence"/>
</dbReference>
<evidence type="ECO:0000256" key="1">
    <source>
        <dbReference type="SAM" id="MobiDB-lite"/>
    </source>
</evidence>
<evidence type="ECO:0000313" key="2">
    <source>
        <dbReference type="EMBL" id="KAJ3720204.1"/>
    </source>
</evidence>
<proteinExistence type="predicted"/>
<comment type="caution">
    <text evidence="2">The sequence shown here is derived from an EMBL/GenBank/DDBJ whole genome shotgun (WGS) entry which is preliminary data.</text>
</comment>
<sequence length="232" mass="27241">MSSSTVHFFQQLAAILSLTFSKLSKIFWNTKSRYYTSDPATVPIRLWCPSGDLLFDLPFGYGSLKLLAKSGDLLFDLSTLVEDLIKLVSFSSHAELKLGPINLVILYNITLRVKFQCSHSSKKLFYDKLTKLITTQPKFPIYKLERSEEQKLADKAKRKDAKRLAQKRKEMTDEERLTEQTNKRKYNANYYLKHREDILAKQQRKRTSQYIAKHGERAFWLRHSHREVAFRK</sequence>
<reference evidence="2" key="1">
    <citation type="submission" date="2022-08" db="EMBL/GenBank/DDBJ databases">
        <authorList>
            <consortium name="DOE Joint Genome Institute"/>
            <person name="Min B."/>
            <person name="Sierra-Patev S."/>
            <person name="Naranjo-Ortiz M."/>
            <person name="Looney B."/>
            <person name="Konkel Z."/>
            <person name="Slot J.C."/>
            <person name="Sakamoto Y."/>
            <person name="Steenwyk J.L."/>
            <person name="Rokas A."/>
            <person name="Carro J."/>
            <person name="Camarero S."/>
            <person name="Ferreira P."/>
            <person name="Molpeceres G."/>
            <person name="Ruiz-duenas F.J."/>
            <person name="Serrano A."/>
            <person name="Henrissat B."/>
            <person name="Drula E."/>
            <person name="Hughes K.W."/>
            <person name="Mata J.L."/>
            <person name="Ishikawa N.K."/>
            <person name="Vargas-Isla R."/>
            <person name="Ushijima S."/>
            <person name="Smith C.A."/>
            <person name="Ahrendt S."/>
            <person name="Andreopoulos W."/>
            <person name="He G."/>
            <person name="LaButti K."/>
            <person name="Lipzen A."/>
            <person name="Ng V."/>
            <person name="Riley R."/>
            <person name="Sandor L."/>
            <person name="Barry K."/>
            <person name="Martinez A.T."/>
            <person name="Xiao Y."/>
            <person name="Gibbons J.G."/>
            <person name="Terashima K."/>
            <person name="Hibbett D.S."/>
            <person name="Grigoriev I.V."/>
        </authorList>
    </citation>
    <scope>NUCLEOTIDE SEQUENCE</scope>
    <source>
        <strain evidence="2">ET3784</strain>
    </source>
</reference>
<evidence type="ECO:0000313" key="3">
    <source>
        <dbReference type="Proteomes" id="UP001176059"/>
    </source>
</evidence>
<organism evidence="2 3">
    <name type="scientific">Lentinula guzmanii</name>
    <dbReference type="NCBI Taxonomy" id="2804957"/>
    <lineage>
        <taxon>Eukaryota</taxon>
        <taxon>Fungi</taxon>
        <taxon>Dikarya</taxon>
        <taxon>Basidiomycota</taxon>
        <taxon>Agaricomycotina</taxon>
        <taxon>Agaricomycetes</taxon>
        <taxon>Agaricomycetidae</taxon>
        <taxon>Agaricales</taxon>
        <taxon>Marasmiineae</taxon>
        <taxon>Omphalotaceae</taxon>
        <taxon>Lentinula</taxon>
    </lineage>
</organism>
<keyword evidence="3" id="KW-1185">Reference proteome</keyword>
<gene>
    <name evidence="2" type="ORF">DFJ43DRAFT_1042564</name>
</gene>
<feature type="compositionally biased region" description="Basic and acidic residues" evidence="1">
    <location>
        <begin position="167"/>
        <end position="180"/>
    </location>
</feature>
<dbReference type="EMBL" id="JANVFO010000063">
    <property type="protein sequence ID" value="KAJ3720204.1"/>
    <property type="molecule type" value="Genomic_DNA"/>
</dbReference>
<name>A0AA38MWI9_9AGAR</name>
<accession>A0AA38MWI9</accession>
<protein>
    <submittedName>
        <fullName evidence="2">Uncharacterized protein</fullName>
    </submittedName>
</protein>
<reference evidence="2" key="2">
    <citation type="journal article" date="2023" name="Proc. Natl. Acad. Sci. U.S.A.">
        <title>A global phylogenomic analysis of the shiitake genus Lentinula.</title>
        <authorList>
            <person name="Sierra-Patev S."/>
            <person name="Min B."/>
            <person name="Naranjo-Ortiz M."/>
            <person name="Looney B."/>
            <person name="Konkel Z."/>
            <person name="Slot J.C."/>
            <person name="Sakamoto Y."/>
            <person name="Steenwyk J.L."/>
            <person name="Rokas A."/>
            <person name="Carro J."/>
            <person name="Camarero S."/>
            <person name="Ferreira P."/>
            <person name="Molpeceres G."/>
            <person name="Ruiz-Duenas F.J."/>
            <person name="Serrano A."/>
            <person name="Henrissat B."/>
            <person name="Drula E."/>
            <person name="Hughes K.W."/>
            <person name="Mata J.L."/>
            <person name="Ishikawa N.K."/>
            <person name="Vargas-Isla R."/>
            <person name="Ushijima S."/>
            <person name="Smith C.A."/>
            <person name="Donoghue J."/>
            <person name="Ahrendt S."/>
            <person name="Andreopoulos W."/>
            <person name="He G."/>
            <person name="LaButti K."/>
            <person name="Lipzen A."/>
            <person name="Ng V."/>
            <person name="Riley R."/>
            <person name="Sandor L."/>
            <person name="Barry K."/>
            <person name="Martinez A.T."/>
            <person name="Xiao Y."/>
            <person name="Gibbons J.G."/>
            <person name="Terashima K."/>
            <person name="Grigoriev I.V."/>
            <person name="Hibbett D."/>
        </authorList>
    </citation>
    <scope>NUCLEOTIDE SEQUENCE</scope>
    <source>
        <strain evidence="2">ET3784</strain>
    </source>
</reference>